<dbReference type="Gene3D" id="1.10.1040.10">
    <property type="entry name" value="N-(1-d-carboxylethyl)-l-norvaline Dehydrogenase, domain 2"/>
    <property type="match status" value="1"/>
</dbReference>
<dbReference type="Proteomes" id="UP001530293">
    <property type="component" value="Unassembled WGS sequence"/>
</dbReference>
<dbReference type="InterPro" id="IPR036291">
    <property type="entry name" value="NAD(P)-bd_dom_sf"/>
</dbReference>
<evidence type="ECO:0000256" key="6">
    <source>
        <dbReference type="RuleBase" id="RU361243"/>
    </source>
</evidence>
<sequence length="773" mass="83770">MLVHRWSQLVVILFTAIISLSSTITCSIVGGRLEIRRAFPVQQHQITSLNIIHHLRGGNIDIDYNNVPINTTMTTDKEKICIIGSGNWGSAIATVLGRNAANLPFCNDRVNMWVFEEQVTVPGSPNNVTANLSDVINTHNENVKYLPGVKLPSNLYAIPDLKEACTNATLLVFVLPHQFLPRLLPTIRAHVHPTRCRGVSLIKGLDFDKETKLPVLISKSIERAMGGGFRCGVLMGANIADEVARQHMCESTLACNFNDDRLNEKTRLIFDEPPTFRVSRIGDVAGAEAFGALKNIVALGAGFVDGLGLGGNTKAALLRVGLLGSSAFTILRPQRCTVSSRIGSSSSNDGDGDNFFFNDFGDDNSFGGKSSSASDKSMSSLVSRMSEVKGAEAAYDAKLARNWRRGNWSVRGFALDKSSGTENRPVHVSVVAAPTSFDYTDLSLSQDSLASEDYAVAVGRTDGSVFIVQLGNRYLTNFIAVPKLVADQDAGVNNDATGMVVRVEKEWMNSDQLKDRLNDDQQMSGSDGVISRDQSPFEIKHQFLASEQGEAINKLVFIALVEDKDCDGIICAAAGSSGDISMTKLRYTSSESKTEMQTSLLSGVHHDEIVSLQSIVLHPKSKGTDMQNVLFSASRDGTFALWNLDRNGKLIISCQCTDALAGGALTCADVFNPSSWDDDFRDNSQVGNDVIFLAQQSRHDASKFITSGQDGSVCVWSASSGKELFRMEGFSSVSSLACLGRELLVTNGMNEYVCVHDFGIAEDAASTGYELEW</sequence>
<dbReference type="InterPro" id="IPR001680">
    <property type="entry name" value="WD40_rpt"/>
</dbReference>
<dbReference type="InterPro" id="IPR011128">
    <property type="entry name" value="G3P_DH_NAD-dep_N"/>
</dbReference>
<dbReference type="InterPro" id="IPR008927">
    <property type="entry name" value="6-PGluconate_DH-like_C_sf"/>
</dbReference>
<comment type="catalytic activity">
    <reaction evidence="4 6">
        <text>sn-glycerol 3-phosphate + NAD(+) = dihydroxyacetone phosphate + NADH + H(+)</text>
        <dbReference type="Rhea" id="RHEA:11092"/>
        <dbReference type="ChEBI" id="CHEBI:15378"/>
        <dbReference type="ChEBI" id="CHEBI:57540"/>
        <dbReference type="ChEBI" id="CHEBI:57597"/>
        <dbReference type="ChEBI" id="CHEBI:57642"/>
        <dbReference type="ChEBI" id="CHEBI:57945"/>
        <dbReference type="EC" id="1.1.1.8"/>
    </reaction>
</comment>
<accession>A0ABD3M773</accession>
<dbReference type="SUPFAM" id="SSF48179">
    <property type="entry name" value="6-phosphogluconate dehydrogenase C-terminal domain-like"/>
    <property type="match status" value="1"/>
</dbReference>
<dbReference type="Gene3D" id="3.40.50.720">
    <property type="entry name" value="NAD(P)-binding Rossmann-like Domain"/>
    <property type="match status" value="1"/>
</dbReference>
<name>A0ABD3M773_9STRA</name>
<dbReference type="GO" id="GO:0046168">
    <property type="term" value="P:glycerol-3-phosphate catabolic process"/>
    <property type="evidence" value="ECO:0007669"/>
    <property type="project" value="UniProtKB-UniRule"/>
</dbReference>
<protein>
    <recommendedName>
        <fullName evidence="6">Glycerol-3-phosphate dehydrogenase [NAD(+)]</fullName>
        <ecNumber evidence="6">1.1.1.8</ecNumber>
    </recommendedName>
</protein>
<reference evidence="9 10" key="1">
    <citation type="submission" date="2024-10" db="EMBL/GenBank/DDBJ databases">
        <title>Updated reference genomes for cyclostephanoid diatoms.</title>
        <authorList>
            <person name="Roberts W.R."/>
            <person name="Alverson A.J."/>
        </authorList>
    </citation>
    <scope>NUCLEOTIDE SEQUENCE [LARGE SCALE GENOMIC DNA]</scope>
    <source>
        <strain evidence="9 10">AJA232-27</strain>
    </source>
</reference>
<dbReference type="SUPFAM" id="SSF50978">
    <property type="entry name" value="WD40 repeat-like"/>
    <property type="match status" value="1"/>
</dbReference>
<keyword evidence="2 5" id="KW-0560">Oxidoreductase</keyword>
<evidence type="ECO:0000256" key="3">
    <source>
        <dbReference type="ARBA" id="ARBA00023027"/>
    </source>
</evidence>
<evidence type="ECO:0000256" key="2">
    <source>
        <dbReference type="ARBA" id="ARBA00023002"/>
    </source>
</evidence>
<dbReference type="EC" id="1.1.1.8" evidence="6"/>
<dbReference type="PANTHER" id="PTHR11728:SF8">
    <property type="entry name" value="GLYCEROL-3-PHOSPHATE DEHYDROGENASE [NAD(+)]-RELATED"/>
    <property type="match status" value="1"/>
</dbReference>
<evidence type="ECO:0000256" key="5">
    <source>
        <dbReference type="RuleBase" id="RU000437"/>
    </source>
</evidence>
<dbReference type="EMBL" id="JALLBG020000247">
    <property type="protein sequence ID" value="KAL3757866.1"/>
    <property type="molecule type" value="Genomic_DNA"/>
</dbReference>
<comment type="similarity">
    <text evidence="1 5">Belongs to the NAD-dependent glycerol-3-phosphate dehydrogenase family.</text>
</comment>
<dbReference type="GO" id="GO:0141152">
    <property type="term" value="F:glycerol-3-phosphate dehydrogenase (NAD+) activity"/>
    <property type="evidence" value="ECO:0007669"/>
    <property type="project" value="UniProtKB-UniRule"/>
</dbReference>
<keyword evidence="10" id="KW-1185">Reference proteome</keyword>
<dbReference type="InterPro" id="IPR006168">
    <property type="entry name" value="G3P_DH_NAD-dep"/>
</dbReference>
<dbReference type="PROSITE" id="PS00957">
    <property type="entry name" value="NAD_G3PDH"/>
    <property type="match status" value="1"/>
</dbReference>
<dbReference type="GO" id="GO:0051287">
    <property type="term" value="F:NAD binding"/>
    <property type="evidence" value="ECO:0007669"/>
    <property type="project" value="UniProtKB-UniRule"/>
</dbReference>
<dbReference type="InterPro" id="IPR013328">
    <property type="entry name" value="6PGD_dom2"/>
</dbReference>
<feature type="domain" description="Glycerol-3-phosphate dehydrogenase NAD-dependent N-terminal" evidence="7">
    <location>
        <begin position="79"/>
        <end position="256"/>
    </location>
</feature>
<dbReference type="SMART" id="SM00320">
    <property type="entry name" value="WD40"/>
    <property type="match status" value="3"/>
</dbReference>
<dbReference type="SUPFAM" id="SSF51735">
    <property type="entry name" value="NAD(P)-binding Rossmann-fold domains"/>
    <property type="match status" value="1"/>
</dbReference>
<organism evidence="9 10">
    <name type="scientific">Discostella pseudostelligera</name>
    <dbReference type="NCBI Taxonomy" id="259834"/>
    <lineage>
        <taxon>Eukaryota</taxon>
        <taxon>Sar</taxon>
        <taxon>Stramenopiles</taxon>
        <taxon>Ochrophyta</taxon>
        <taxon>Bacillariophyta</taxon>
        <taxon>Coscinodiscophyceae</taxon>
        <taxon>Thalassiosirophycidae</taxon>
        <taxon>Stephanodiscales</taxon>
        <taxon>Stephanodiscaceae</taxon>
        <taxon>Discostella</taxon>
    </lineage>
</organism>
<dbReference type="Pfam" id="PF01210">
    <property type="entry name" value="NAD_Gly3P_dh_N"/>
    <property type="match status" value="1"/>
</dbReference>
<dbReference type="Pfam" id="PF07479">
    <property type="entry name" value="NAD_Gly3P_dh_C"/>
    <property type="match status" value="1"/>
</dbReference>
<evidence type="ECO:0000259" key="7">
    <source>
        <dbReference type="Pfam" id="PF01210"/>
    </source>
</evidence>
<gene>
    <name evidence="9" type="ORF">ACHAWU_002786</name>
</gene>
<comment type="caution">
    <text evidence="9">The sequence shown here is derived from an EMBL/GenBank/DDBJ whole genome shotgun (WGS) entry which is preliminary data.</text>
</comment>
<evidence type="ECO:0000256" key="1">
    <source>
        <dbReference type="ARBA" id="ARBA00011009"/>
    </source>
</evidence>
<dbReference type="PRINTS" id="PR00077">
    <property type="entry name" value="GPDHDRGNASE"/>
</dbReference>
<dbReference type="PANTHER" id="PTHR11728">
    <property type="entry name" value="GLYCEROL-3-PHOSPHATE DEHYDROGENASE"/>
    <property type="match status" value="1"/>
</dbReference>
<feature type="domain" description="Glycerol-3-phosphate dehydrogenase NAD-dependent C-terminal" evidence="8">
    <location>
        <begin position="283"/>
        <end position="323"/>
    </location>
</feature>
<evidence type="ECO:0000313" key="10">
    <source>
        <dbReference type="Proteomes" id="UP001530293"/>
    </source>
</evidence>
<dbReference type="Gene3D" id="2.130.10.10">
    <property type="entry name" value="YVTN repeat-like/Quinoprotein amine dehydrogenase"/>
    <property type="match status" value="1"/>
</dbReference>
<dbReference type="AlphaFoldDB" id="A0ABD3M773"/>
<evidence type="ECO:0000313" key="9">
    <source>
        <dbReference type="EMBL" id="KAL3757866.1"/>
    </source>
</evidence>
<dbReference type="InterPro" id="IPR006109">
    <property type="entry name" value="G3P_DH_NAD-dep_C"/>
</dbReference>
<dbReference type="InterPro" id="IPR036322">
    <property type="entry name" value="WD40_repeat_dom_sf"/>
</dbReference>
<dbReference type="InterPro" id="IPR015943">
    <property type="entry name" value="WD40/YVTN_repeat-like_dom_sf"/>
</dbReference>
<evidence type="ECO:0000259" key="8">
    <source>
        <dbReference type="Pfam" id="PF07479"/>
    </source>
</evidence>
<keyword evidence="3 5" id="KW-0520">NAD</keyword>
<proteinExistence type="inferred from homology"/>
<evidence type="ECO:0000256" key="4">
    <source>
        <dbReference type="ARBA" id="ARBA00048683"/>
    </source>
</evidence>